<accession>A0A178YSA6</accession>
<dbReference type="PANTHER" id="PTHR11803:SF58">
    <property type="entry name" value="PROTEIN HMF1-RELATED"/>
    <property type="match status" value="1"/>
</dbReference>
<dbReference type="GO" id="GO:0019239">
    <property type="term" value="F:deaminase activity"/>
    <property type="evidence" value="ECO:0007669"/>
    <property type="project" value="TreeGrafter"/>
</dbReference>
<reference evidence="2 3" key="1">
    <citation type="submission" date="2015-11" db="EMBL/GenBank/DDBJ databases">
        <title>Ensifer anhuiense sp. nov., an effective nitrogen fixation bacterium with Glycine soja.</title>
        <authorList>
            <person name="Yan H."/>
            <person name="Chen W."/>
        </authorList>
    </citation>
    <scope>NUCLEOTIDE SEQUENCE [LARGE SCALE GENOMIC DNA]</scope>
    <source>
        <strain evidence="2 3">LMG 7837</strain>
    </source>
</reference>
<dbReference type="InterPro" id="IPR006175">
    <property type="entry name" value="YjgF/YER057c/UK114"/>
</dbReference>
<dbReference type="Pfam" id="PF01042">
    <property type="entry name" value="Ribonuc_L-PSP"/>
    <property type="match status" value="1"/>
</dbReference>
<evidence type="ECO:0000313" key="2">
    <source>
        <dbReference type="EMBL" id="OAP50399.1"/>
    </source>
</evidence>
<dbReference type="Gene3D" id="3.30.1330.40">
    <property type="entry name" value="RutC-like"/>
    <property type="match status" value="3"/>
</dbReference>
<dbReference type="InterPro" id="IPR035959">
    <property type="entry name" value="RutC-like_sf"/>
</dbReference>
<dbReference type="AlphaFoldDB" id="A0A178YSA6"/>
<protein>
    <recommendedName>
        <fullName evidence="4">Enamine deaminase RidA</fullName>
    </recommendedName>
</protein>
<proteinExistence type="inferred from homology"/>
<evidence type="ECO:0000256" key="1">
    <source>
        <dbReference type="ARBA" id="ARBA00010552"/>
    </source>
</evidence>
<keyword evidence="3" id="KW-1185">Reference proteome</keyword>
<dbReference type="STRING" id="36856.ATB98_11705"/>
<dbReference type="EMBL" id="LNQB01000034">
    <property type="protein sequence ID" value="OAP50399.1"/>
    <property type="molecule type" value="Genomic_DNA"/>
</dbReference>
<dbReference type="SUPFAM" id="SSF55298">
    <property type="entry name" value="YjgF-like"/>
    <property type="match status" value="3"/>
</dbReference>
<gene>
    <name evidence="2" type="ORF">ATB98_11705</name>
</gene>
<dbReference type="Proteomes" id="UP000078507">
    <property type="component" value="Unassembled WGS sequence"/>
</dbReference>
<sequence>MDEHGKIRNPGDFDKQVAGTVENLAVALDVESCTLDDVVRLKVHYTAERDDWDVVSALASFFKADPMPVISTMPEPLQPFSGQTIQVQAIAQRGWRGLDDIRFRPRPVPAARRVSFNDRIVTAGLRAGEFIALSNLAAEDDEGVVRHPDDPVAQTHFIMKRHEETLAALGASFQDCIKMEGYHIGTSRQDWVPLAKARAGYFREPGPAATTVPCDDLHPPGALTKIEVLAMREHWNGYDKYIPREDHWPKRVWDWPIPLPYRQAIGLRDMIWLGGQVPFHPYSNTGIRVFKGQLAAQTRFTVDYILDLLRPFGRTLANLKLLVCYFSSTGSEAETISFAEVLAECFGGQLPPMTLIPHSCMRDVNTVEIFGVAQG</sequence>
<dbReference type="PANTHER" id="PTHR11803">
    <property type="entry name" value="2-IMINOBUTANOATE/2-IMINOPROPANOATE DEAMINASE RIDA"/>
    <property type="match status" value="1"/>
</dbReference>
<evidence type="ECO:0008006" key="4">
    <source>
        <dbReference type="Google" id="ProtNLM"/>
    </source>
</evidence>
<comment type="similarity">
    <text evidence="1">Belongs to the RutC family.</text>
</comment>
<organism evidence="2 3">
    <name type="scientific">Sinorhizobium saheli</name>
    <dbReference type="NCBI Taxonomy" id="36856"/>
    <lineage>
        <taxon>Bacteria</taxon>
        <taxon>Pseudomonadati</taxon>
        <taxon>Pseudomonadota</taxon>
        <taxon>Alphaproteobacteria</taxon>
        <taxon>Hyphomicrobiales</taxon>
        <taxon>Rhizobiaceae</taxon>
        <taxon>Sinorhizobium/Ensifer group</taxon>
        <taxon>Sinorhizobium</taxon>
    </lineage>
</organism>
<comment type="caution">
    <text evidence="2">The sequence shown here is derived from an EMBL/GenBank/DDBJ whole genome shotgun (WGS) entry which is preliminary data.</text>
</comment>
<evidence type="ECO:0000313" key="3">
    <source>
        <dbReference type="Proteomes" id="UP000078507"/>
    </source>
</evidence>
<dbReference type="GO" id="GO:0005829">
    <property type="term" value="C:cytosol"/>
    <property type="evidence" value="ECO:0007669"/>
    <property type="project" value="TreeGrafter"/>
</dbReference>
<name>A0A178YSA6_SINSA</name>